<accession>A0AAJ5X3U4</accession>
<keyword evidence="1" id="KW-0223">Dioxygenase</keyword>
<reference evidence="1" key="1">
    <citation type="submission" date="2023-03" db="EMBL/GenBank/DDBJ databases">
        <title>Andean soil-derived lignocellulolytic bacterial consortium as a source of novel taxa and putative plastic-active enzymes.</title>
        <authorList>
            <person name="Diaz-Garcia L."/>
            <person name="Chuvochina M."/>
            <person name="Feuerriegel G."/>
            <person name="Bunk B."/>
            <person name="Sproer C."/>
            <person name="Streit W.R."/>
            <person name="Rodriguez L.M."/>
            <person name="Overmann J."/>
            <person name="Jimenez D.J."/>
        </authorList>
    </citation>
    <scope>NUCLEOTIDE SEQUENCE</scope>
    <source>
        <strain evidence="1">MAG 26</strain>
    </source>
</reference>
<protein>
    <submittedName>
        <fullName evidence="1">Phytanoyl-CoA dioxygenase family protein</fullName>
    </submittedName>
</protein>
<dbReference type="Proteomes" id="UP001218362">
    <property type="component" value="Chromosome"/>
</dbReference>
<evidence type="ECO:0000313" key="2">
    <source>
        <dbReference type="Proteomes" id="UP001218362"/>
    </source>
</evidence>
<dbReference type="InterPro" id="IPR008775">
    <property type="entry name" value="Phytyl_CoA_dOase-like"/>
</dbReference>
<name>A0AAJ5X3U4_9SPHN</name>
<dbReference type="SUPFAM" id="SSF51197">
    <property type="entry name" value="Clavaminate synthase-like"/>
    <property type="match status" value="1"/>
</dbReference>
<dbReference type="Gene3D" id="2.60.120.620">
    <property type="entry name" value="q2cbj1_9rhob like domain"/>
    <property type="match status" value="1"/>
</dbReference>
<dbReference type="KEGG" id="acob:P0Y56_09865"/>
<dbReference type="GO" id="GO:0016706">
    <property type="term" value="F:2-oxoglutarate-dependent dioxygenase activity"/>
    <property type="evidence" value="ECO:0007669"/>
    <property type="project" value="UniProtKB-ARBA"/>
</dbReference>
<sequence>MTEAQLDIDGAVHLSGLVIDELERWHELTDRYFSLGKPGVRIVDDCALASAVSELLRQPPLLEQLGAAQWRCVRAIAFDKVPEANWALGWHQDRTIAVTEKTEFSGYGPWSLKDGIAHVEPPFSLMDTLRTLRLHLDPVDDTNGALQAARGSHRFGKVGDTEAGARAAAVPILSCRAEAGDGWLYATPILHASSRSTSPARRRVLHLEFSANDLPPPLRWRGIG</sequence>
<dbReference type="AlphaFoldDB" id="A0AAJ5X3U4"/>
<evidence type="ECO:0000313" key="1">
    <source>
        <dbReference type="EMBL" id="WEK45342.1"/>
    </source>
</evidence>
<keyword evidence="1" id="KW-0560">Oxidoreductase</keyword>
<proteinExistence type="predicted"/>
<organism evidence="1 2">
    <name type="scientific">Candidatus Andeanibacterium colombiense</name>
    <dbReference type="NCBI Taxonomy" id="3121345"/>
    <lineage>
        <taxon>Bacteria</taxon>
        <taxon>Pseudomonadati</taxon>
        <taxon>Pseudomonadota</taxon>
        <taxon>Alphaproteobacteria</taxon>
        <taxon>Sphingomonadales</taxon>
        <taxon>Sphingomonadaceae</taxon>
        <taxon>Candidatus Andeanibacterium</taxon>
    </lineage>
</organism>
<gene>
    <name evidence="1" type="ORF">P0Y56_09865</name>
</gene>
<dbReference type="Pfam" id="PF05721">
    <property type="entry name" value="PhyH"/>
    <property type="match status" value="1"/>
</dbReference>
<dbReference type="EMBL" id="CP119316">
    <property type="protein sequence ID" value="WEK45342.1"/>
    <property type="molecule type" value="Genomic_DNA"/>
</dbReference>